<accession>A0A1M5D0W4</accession>
<organism evidence="1 2">
    <name type="scientific">Devosia limi DSM 17137</name>
    <dbReference type="NCBI Taxonomy" id="1121477"/>
    <lineage>
        <taxon>Bacteria</taxon>
        <taxon>Pseudomonadati</taxon>
        <taxon>Pseudomonadota</taxon>
        <taxon>Alphaproteobacteria</taxon>
        <taxon>Hyphomicrobiales</taxon>
        <taxon>Devosiaceae</taxon>
        <taxon>Devosia</taxon>
    </lineage>
</organism>
<dbReference type="AlphaFoldDB" id="A0A1M5D0W4"/>
<evidence type="ECO:0008006" key="3">
    <source>
        <dbReference type="Google" id="ProtNLM"/>
    </source>
</evidence>
<sequence>MQSRLPTYNKSRLDFIDISSGPRNSWVDFTQVRSMKDIASRPPHRGRPIYGAKLGIIILDTRFQRFVGDIGNAETFRFPVQYSVVSGISLGADLTPDGETLQVFYRAMDDLVARGVDGISTSCGFLAIMQPHLTARSPVPVASSSLLQIPMLQRMLPSNKQVGVVTAKKPALTPEHFAGVGVDFNGPIAGMSLEGYFRANLVSGNPRIDFARQEAEVLDTVRTFLTESPNIGALVFECTNLSPYSAAVEREFGIPVYDVITMLDWFHAGLSPRRYR</sequence>
<dbReference type="EMBL" id="FQVC01000010">
    <property type="protein sequence ID" value="SHF60544.1"/>
    <property type="molecule type" value="Genomic_DNA"/>
</dbReference>
<proteinExistence type="predicted"/>
<dbReference type="Proteomes" id="UP000184533">
    <property type="component" value="Unassembled WGS sequence"/>
</dbReference>
<name>A0A1M5D0W4_9HYPH</name>
<protein>
    <recommendedName>
        <fullName evidence="3">Aspartate/glutamate racemase family protein</fullName>
    </recommendedName>
</protein>
<dbReference type="NCBIfam" id="NF005679">
    <property type="entry name" value="PRK07475.1"/>
    <property type="match status" value="1"/>
</dbReference>
<evidence type="ECO:0000313" key="1">
    <source>
        <dbReference type="EMBL" id="SHF60544.1"/>
    </source>
</evidence>
<evidence type="ECO:0000313" key="2">
    <source>
        <dbReference type="Proteomes" id="UP000184533"/>
    </source>
</evidence>
<reference evidence="1 2" key="1">
    <citation type="submission" date="2016-11" db="EMBL/GenBank/DDBJ databases">
        <authorList>
            <person name="Jaros S."/>
            <person name="Januszkiewicz K."/>
            <person name="Wedrychowicz H."/>
        </authorList>
    </citation>
    <scope>NUCLEOTIDE SEQUENCE [LARGE SCALE GENOMIC DNA]</scope>
    <source>
        <strain evidence="1 2">DSM 17137</strain>
    </source>
</reference>
<gene>
    <name evidence="1" type="ORF">SAMN02745223_03085</name>
</gene>